<dbReference type="GO" id="GO:0000172">
    <property type="term" value="C:ribonuclease MRP complex"/>
    <property type="evidence" value="ECO:0007669"/>
    <property type="project" value="InterPro"/>
</dbReference>
<feature type="domain" description="Ribosomal protein eL8/eL30/eS12/Gadd45" evidence="1">
    <location>
        <begin position="55"/>
        <end position="134"/>
    </location>
</feature>
<reference evidence="2 3" key="1">
    <citation type="submission" date="2019-07" db="EMBL/GenBank/DDBJ databases">
        <title>Genomics analysis of Aphanomyces spp. identifies a new class of oomycete effector associated with host adaptation.</title>
        <authorList>
            <person name="Gaulin E."/>
        </authorList>
    </citation>
    <scope>NUCLEOTIDE SEQUENCE [LARGE SCALE GENOMIC DNA]</scope>
    <source>
        <strain evidence="2 3">ATCC 201684</strain>
    </source>
</reference>
<dbReference type="InterPro" id="IPR029064">
    <property type="entry name" value="Ribosomal_eL30-like_sf"/>
</dbReference>
<evidence type="ECO:0000259" key="1">
    <source>
        <dbReference type="Pfam" id="PF01248"/>
    </source>
</evidence>
<dbReference type="InterPro" id="IPR042848">
    <property type="entry name" value="Rpp38"/>
</dbReference>
<dbReference type="Gene3D" id="3.30.1330.30">
    <property type="match status" value="1"/>
</dbReference>
<dbReference type="Pfam" id="PF01248">
    <property type="entry name" value="Ribosomal_L7Ae"/>
    <property type="match status" value="1"/>
</dbReference>
<dbReference type="PANTHER" id="PTHR46948">
    <property type="entry name" value="RIBONUCLEASE P PROTEIN SUBUNIT P38"/>
    <property type="match status" value="1"/>
</dbReference>
<keyword evidence="3" id="KW-1185">Reference proteome</keyword>
<dbReference type="AlphaFoldDB" id="A0A6G0XVV6"/>
<dbReference type="GO" id="GO:0005655">
    <property type="term" value="C:nucleolar ribonuclease P complex"/>
    <property type="evidence" value="ECO:0007669"/>
    <property type="project" value="InterPro"/>
</dbReference>
<evidence type="ECO:0000313" key="3">
    <source>
        <dbReference type="Proteomes" id="UP000481153"/>
    </source>
</evidence>
<dbReference type="PANTHER" id="PTHR46948:SF1">
    <property type="entry name" value="RIBONUCLEASE P PROTEIN SUBUNIT P38"/>
    <property type="match status" value="1"/>
</dbReference>
<gene>
    <name evidence="2" type="ORF">Ae201684_001117</name>
</gene>
<comment type="caution">
    <text evidence="2">The sequence shown here is derived from an EMBL/GenBank/DDBJ whole genome shotgun (WGS) entry which is preliminary data.</text>
</comment>
<dbReference type="GO" id="GO:0001682">
    <property type="term" value="P:tRNA 5'-leader removal"/>
    <property type="evidence" value="ECO:0007669"/>
    <property type="project" value="InterPro"/>
</dbReference>
<dbReference type="Proteomes" id="UP000481153">
    <property type="component" value="Unassembled WGS sequence"/>
</dbReference>
<accession>A0A6G0XVV6</accession>
<organism evidence="2 3">
    <name type="scientific">Aphanomyces euteiches</name>
    <dbReference type="NCBI Taxonomy" id="100861"/>
    <lineage>
        <taxon>Eukaryota</taxon>
        <taxon>Sar</taxon>
        <taxon>Stramenopiles</taxon>
        <taxon>Oomycota</taxon>
        <taxon>Saprolegniomycetes</taxon>
        <taxon>Saprolegniales</taxon>
        <taxon>Verrucalvaceae</taxon>
        <taxon>Aphanomyces</taxon>
    </lineage>
</organism>
<dbReference type="VEuPathDB" id="FungiDB:AeMF1_018501"/>
<sequence length="158" mass="17074">MTTLRQRAIHEKTRDKDASRPLAYKALDDEDKQIVLDRIRLELVPLLASLKPLQAVSIGVNAVTRSIERKRARVLIVALDPSSQNVLHHVLTMAETFEIPICVLSASSQELGGLVSVKSAAAIALNSIDANDASNTEHVAQVKSLSEFLSAKASPVVS</sequence>
<dbReference type="InterPro" id="IPR004038">
    <property type="entry name" value="Ribosomal_eL8/eL30/eS12/Gad45"/>
</dbReference>
<dbReference type="SUPFAM" id="SSF55315">
    <property type="entry name" value="L30e-like"/>
    <property type="match status" value="1"/>
</dbReference>
<dbReference type="GO" id="GO:0004526">
    <property type="term" value="F:ribonuclease P activity"/>
    <property type="evidence" value="ECO:0007669"/>
    <property type="project" value="TreeGrafter"/>
</dbReference>
<dbReference type="GO" id="GO:0033204">
    <property type="term" value="F:ribonuclease P RNA binding"/>
    <property type="evidence" value="ECO:0007669"/>
    <property type="project" value="TreeGrafter"/>
</dbReference>
<dbReference type="EMBL" id="VJMJ01000009">
    <property type="protein sequence ID" value="KAF0744656.1"/>
    <property type="molecule type" value="Genomic_DNA"/>
</dbReference>
<protein>
    <recommendedName>
        <fullName evidence="1">Ribosomal protein eL8/eL30/eS12/Gadd45 domain-containing protein</fullName>
    </recommendedName>
</protein>
<dbReference type="GO" id="GO:0001650">
    <property type="term" value="C:fibrillar center"/>
    <property type="evidence" value="ECO:0007669"/>
    <property type="project" value="TreeGrafter"/>
</dbReference>
<proteinExistence type="predicted"/>
<evidence type="ECO:0000313" key="2">
    <source>
        <dbReference type="EMBL" id="KAF0744656.1"/>
    </source>
</evidence>
<name>A0A6G0XVV6_9STRA</name>